<protein>
    <submittedName>
        <fullName evidence="1">Uncharacterized protein</fullName>
    </submittedName>
</protein>
<name>A0A1H3VZ44_9GAMM</name>
<reference evidence="2" key="1">
    <citation type="submission" date="2016-10" db="EMBL/GenBank/DDBJ databases">
        <authorList>
            <person name="Varghese N."/>
            <person name="Submissions S."/>
        </authorList>
    </citation>
    <scope>NUCLEOTIDE SEQUENCE [LARGE SCALE GENOMIC DNA]</scope>
    <source>
        <strain evidence="2">CGMCC 1.10657</strain>
    </source>
</reference>
<proteinExistence type="predicted"/>
<dbReference type="Proteomes" id="UP000198658">
    <property type="component" value="Unassembled WGS sequence"/>
</dbReference>
<evidence type="ECO:0000313" key="2">
    <source>
        <dbReference type="Proteomes" id="UP000198658"/>
    </source>
</evidence>
<sequence length="598" mass="63186">MNKTLVDDQDTECRSRRKRRRKFGVKLRTICGAVGLALISSVGMSPLAEAQPFPFELEGDIENDNDATFPGIDWADVLDNLGPGSVFVVDTNPDGTQFTQGGSKDEQEIANWRWKEGTPLDKNNITAGAATLVEYDGDKHIAFGGTRFSTDGNAQIGLWFLQDDVTNIAGGTFTGDHRENDLLLLINFIQGGTDPTIEAFLWKDDADDGQAGDQPGLVPLPLDFGTCDTSTAWLAAGDEACAIANAVLEEASDHDWEHLDKDGNVDLVPNIFAEGIINLSAFEIDGNGTTLADLCFSTFLIETRSSQSITARLFDFILGELESCGLEVTKQCEAANGGAVTNGQVSYTIFGTVTANGGTIFDINLDDTPPGDGVLDGDFDWFACDGDDLPTGPVLDTGELDSLNGKVCYLNSMTGSAVNGFNGGTNVISVTGAITDGGTDTLSAGPAMADCPTIPVNVVVVPDKSCTAAVKVDANQVVAEVTATGQVCNTGDVPVTQVKIFNNPAGNGDTDVVLVAEFATLDPGAENCVEYSTTYTPAVANDAEDNPTTCANEVFFKDVVTVEFFNPVTDETEEVETSAMCPFCFENCENEANGNGSP</sequence>
<dbReference type="OrthoDB" id="6257262at2"/>
<keyword evidence="2" id="KW-1185">Reference proteome</keyword>
<evidence type="ECO:0000313" key="1">
    <source>
        <dbReference type="EMBL" id="SDZ80010.1"/>
    </source>
</evidence>
<organism evidence="1 2">
    <name type="scientific">Microbulbifer marinus</name>
    <dbReference type="NCBI Taxonomy" id="658218"/>
    <lineage>
        <taxon>Bacteria</taxon>
        <taxon>Pseudomonadati</taxon>
        <taxon>Pseudomonadota</taxon>
        <taxon>Gammaproteobacteria</taxon>
        <taxon>Cellvibrionales</taxon>
        <taxon>Microbulbiferaceae</taxon>
        <taxon>Microbulbifer</taxon>
    </lineage>
</organism>
<dbReference type="RefSeq" id="WP_139304795.1">
    <property type="nucleotide sequence ID" value="NZ_FNQO01000001.1"/>
</dbReference>
<dbReference type="AlphaFoldDB" id="A0A1H3VZ44"/>
<gene>
    <name evidence="1" type="ORF">SAMN05216562_0405</name>
</gene>
<dbReference type="STRING" id="658218.SAMN05216562_0405"/>
<accession>A0A1H3VZ44</accession>
<dbReference type="EMBL" id="FNQO01000001">
    <property type="protein sequence ID" value="SDZ80010.1"/>
    <property type="molecule type" value="Genomic_DNA"/>
</dbReference>